<dbReference type="InterPro" id="IPR002347">
    <property type="entry name" value="SDR_fam"/>
</dbReference>
<dbReference type="SUPFAM" id="SSF55856">
    <property type="entry name" value="Cytochrome b5-like heme/steroid binding domain"/>
    <property type="match status" value="1"/>
</dbReference>
<dbReference type="Pfam" id="PF00173">
    <property type="entry name" value="Cyt-b5"/>
    <property type="match status" value="1"/>
</dbReference>
<dbReference type="GO" id="GO:0020037">
    <property type="term" value="F:heme binding"/>
    <property type="evidence" value="ECO:0007669"/>
    <property type="project" value="InterPro"/>
</dbReference>
<feature type="compositionally biased region" description="Polar residues" evidence="16">
    <location>
        <begin position="44"/>
        <end position="68"/>
    </location>
</feature>
<dbReference type="PANTHER" id="PTHR42980">
    <property type="entry name" value="2-OXOISOVALERATE DEHYDROGENASE SUBUNIT BETA-RELATED"/>
    <property type="match status" value="1"/>
</dbReference>
<evidence type="ECO:0000256" key="5">
    <source>
        <dbReference type="ARBA" id="ARBA00014038"/>
    </source>
</evidence>
<dbReference type="Gene3D" id="3.90.1150.210">
    <property type="entry name" value="F-actin capping protein, beta subunit"/>
    <property type="match status" value="1"/>
</dbReference>
<dbReference type="SUPFAM" id="SSF51735">
    <property type="entry name" value="NAD(P)-binding Rossmann-fold domains"/>
    <property type="match status" value="1"/>
</dbReference>
<keyword evidence="7" id="KW-0349">Heme</keyword>
<accession>A0A0G4LEX1</accession>
<keyword evidence="10" id="KW-0560">Oxidoreductase</keyword>
<dbReference type="GO" id="GO:0046872">
    <property type="term" value="F:metal ion binding"/>
    <property type="evidence" value="ECO:0007669"/>
    <property type="project" value="UniProtKB-KW"/>
</dbReference>
<dbReference type="GO" id="GO:0008290">
    <property type="term" value="C:F-actin capping protein complex"/>
    <property type="evidence" value="ECO:0007669"/>
    <property type="project" value="InterPro"/>
</dbReference>
<dbReference type="InterPro" id="IPR042489">
    <property type="entry name" value="CapZ_alpha_1"/>
</dbReference>
<evidence type="ECO:0000256" key="9">
    <source>
        <dbReference type="ARBA" id="ARBA00022723"/>
    </source>
</evidence>
<feature type="domain" description="Cytochrome b5 heme-binding" evidence="18">
    <location>
        <begin position="1327"/>
        <end position="1403"/>
    </location>
</feature>
<evidence type="ECO:0000259" key="18">
    <source>
        <dbReference type="PROSITE" id="PS50255"/>
    </source>
</evidence>
<dbReference type="PROSITE" id="PS50255">
    <property type="entry name" value="CYTOCHROME_B5_2"/>
    <property type="match status" value="1"/>
</dbReference>
<dbReference type="EMBL" id="CVQH01011336">
    <property type="protein sequence ID" value="CRK20235.1"/>
    <property type="molecule type" value="Genomic_DNA"/>
</dbReference>
<dbReference type="SUPFAM" id="SSF90096">
    <property type="entry name" value="Subunits of heterodimeric actin filament capping protein Capz"/>
    <property type="match status" value="1"/>
</dbReference>
<dbReference type="InterPro" id="IPR033248">
    <property type="entry name" value="Transketolase_C"/>
</dbReference>
<evidence type="ECO:0000256" key="14">
    <source>
        <dbReference type="ARBA" id="ARBA00025389"/>
    </source>
</evidence>
<dbReference type="FunFam" id="3.10.120.10:FF:000002">
    <property type="entry name" value="Cytochrome b5 type B"/>
    <property type="match status" value="1"/>
</dbReference>
<keyword evidence="6" id="KW-0117">Actin capping</keyword>
<evidence type="ECO:0000256" key="16">
    <source>
        <dbReference type="SAM" id="MobiDB-lite"/>
    </source>
</evidence>
<dbReference type="Gene3D" id="3.40.50.720">
    <property type="entry name" value="NAD(P)-binding Rossmann-like Domain"/>
    <property type="match status" value="1"/>
</dbReference>
<dbReference type="Gene3D" id="3.40.50.970">
    <property type="match status" value="1"/>
</dbReference>
<dbReference type="InterPro" id="IPR037282">
    <property type="entry name" value="CapZ_alpha/beta"/>
</dbReference>
<keyword evidence="9" id="KW-0479">Metal-binding</keyword>
<sequence>MSRTVGGQEPPSTSHHTAMHETMFMISPPHGISPMPDGDHDASHSSGLASTTISFGSSTSPASATPGLGTSSVGTNAFSDFVRGLQCWLRRFQREGHSPLIHRQLYPARAIPDCIQDAYAAIAVSEGVCPENENLVDSIANSLVMRLISSYPQIPAHGLSIVTTVDHLARTQALLIHIILALFSSSISRQAKAESLIETLHRWKLVLWESASQEASLVDMFPSVQADPLGSGEPAGESVPELHHAFVMCESIRRTWLVSAMTIGVYRSLRGDWSSACAGDVLFTSRAGLWDASTSARWAAIAGGEDPLFDYSLASRQLAKRDLSVAEVDEFALHLYSLMWGADTVESCTGIGFQIVRQLAQRGAEVFATTRSEEKAEKARDALKTRHPDIPAGAIEWLPLDLTNIQRISKVSEEIRDKADRLDVLVHNAATATPAHQLVDGRWEKHMAVSVVGPFLLTNRLLPLLQKTANLPGADVRIVTCSSNAPQVFLPKDYPLRFDSPSALAASVSTYPWHWRFFGRFVFASDMILYSVAKAGAEVFASQLQKTLDKSHLPILSLVVHPGPTATEGLLEVNSTFIRAVARFAFQSSEQAASLPLFAATAERVRQQPEQFKNALLLSPLRNAARRALAPSRTSYLTSSLAPSLTLLSRNYSSHAPNAKLNLPIDYATTSLLAHSSQTALATTDLPAEARAGPTKKMNLFQAVNDALSTALAQDDAVMVFGEDVAFGGVFRCTMKLAETYGNDRVFNTPLTEQGIMGFAIGAAAEGMRPVAEIQFADYVYPAFDQLVNEAAKYRYREGACGRSVGGLTVRMPCGSVGHGAMYHSQSPESLFTHIPGLRVVVPRSPLQAKGLLLAAIQSNDPVVFMEPKILYRAAVEQVPTAPYTLPLGKAEILKEGKDVTVISYGQPLYTCMSAIQRAEEELGISVELIDLRTIYPWDKETVFNSVRKTGHCVVVHEAMVNAGTGAEVAAAIQEDPDTFNRLEAPVARVAGWSIHTPLLYERFNVPDVARIYDNIKRIGHPPILSGFCNFTCTTPNTPCLRSRPSRPLSRAPLPASSQMSLQVLNIKSLTIDNPDIVSNLAPAFEKYNEEQLITVKLPGSSQSVIISAHNSLGRGQYFDVESSSSFTFDHPTQKASNVQSYVLEGAQSDLVKSTLKSLGPYVKEHFANAAYGVYPIEEDSKVAVVIVSNKYSPNNFWNGRWRSVYTFDPASGALEGSIKVDVHYYEDGNVRLLTDRPSTASVSSGTGAGIVKEISAAEKKYQDELNRGFTNLSEGTFKGLRRQLPVTRQKIEWDKVTSYRLGQDIGGGSGPRRPDRQNQAQSVKMGAEFTFQDVAEHNTKNDLYMVVHDKVYDCTKFVDEHPGGEEVMLDVGGQDATEAFEDVGHSDEARDTLAQLEVGTLKRLAGDPAPNKPAASTSSSSNNADTSGIGIGLYAVLLVGGAVAYGAYQYLQQQQQQQPSA</sequence>
<dbReference type="InterPro" id="IPR002189">
    <property type="entry name" value="CapZ_alpha"/>
</dbReference>
<dbReference type="InterPro" id="IPR009014">
    <property type="entry name" value="Transketo_C/PFOR_II"/>
</dbReference>
<dbReference type="PANTHER" id="PTHR42980:SF1">
    <property type="entry name" value="2-OXOISOVALERATE DEHYDROGENASE SUBUNIT BETA, MITOCHONDRIAL"/>
    <property type="match status" value="1"/>
</dbReference>
<dbReference type="Gene3D" id="3.40.50.920">
    <property type="match status" value="1"/>
</dbReference>
<dbReference type="PROSITE" id="PS00191">
    <property type="entry name" value="CYTOCHROME_B5_1"/>
    <property type="match status" value="1"/>
</dbReference>
<keyword evidence="8 17" id="KW-0812">Transmembrane</keyword>
<dbReference type="Pfam" id="PF02779">
    <property type="entry name" value="Transket_pyr"/>
    <property type="match status" value="1"/>
</dbReference>
<keyword evidence="13" id="KW-0009">Actin-binding</keyword>
<dbReference type="CDD" id="cd07036">
    <property type="entry name" value="TPP_PYR_E1-PDHc-beta_like"/>
    <property type="match status" value="1"/>
</dbReference>
<comment type="subcellular location">
    <subcellularLocation>
        <location evidence="2">Membrane</location>
    </subcellularLocation>
</comment>
<feature type="transmembrane region" description="Helical" evidence="17">
    <location>
        <begin position="1429"/>
        <end position="1449"/>
    </location>
</feature>
<gene>
    <name evidence="19" type="ORF">BN1708_012787</name>
</gene>
<dbReference type="SMART" id="SM01117">
    <property type="entry name" value="Cyt-b5"/>
    <property type="match status" value="1"/>
</dbReference>
<dbReference type="InterPro" id="IPR005475">
    <property type="entry name" value="Transketolase-like_Pyr-bd"/>
</dbReference>
<dbReference type="PRINTS" id="PR00363">
    <property type="entry name" value="CYTOCHROMEB5"/>
</dbReference>
<dbReference type="GO" id="GO:0009083">
    <property type="term" value="P:branched-chain amino acid catabolic process"/>
    <property type="evidence" value="ECO:0007669"/>
    <property type="project" value="TreeGrafter"/>
</dbReference>
<evidence type="ECO:0000256" key="2">
    <source>
        <dbReference type="ARBA" id="ARBA00004370"/>
    </source>
</evidence>
<evidence type="ECO:0000256" key="8">
    <source>
        <dbReference type="ARBA" id="ARBA00022692"/>
    </source>
</evidence>
<dbReference type="FunFam" id="3.40.50.970:FF:000001">
    <property type="entry name" value="Pyruvate dehydrogenase E1 beta subunit"/>
    <property type="match status" value="1"/>
</dbReference>
<dbReference type="Gene3D" id="3.30.1140.60">
    <property type="entry name" value="F-actin capping protein, alpha subunit"/>
    <property type="match status" value="1"/>
</dbReference>
<evidence type="ECO:0000256" key="3">
    <source>
        <dbReference type="ARBA" id="ARBA00010479"/>
    </source>
</evidence>
<dbReference type="Proteomes" id="UP000044602">
    <property type="component" value="Unassembled WGS sequence"/>
</dbReference>
<dbReference type="InterPro" id="IPR042276">
    <property type="entry name" value="CapZ_alpha/beta_2"/>
</dbReference>
<dbReference type="Gene3D" id="3.10.120.10">
    <property type="entry name" value="Cytochrome b5-like heme/steroid binding domain"/>
    <property type="match status" value="1"/>
</dbReference>
<feature type="region of interest" description="Disordered" evidence="16">
    <location>
        <begin position="26"/>
        <end position="68"/>
    </location>
</feature>
<feature type="region of interest" description="Disordered" evidence="16">
    <location>
        <begin position="1404"/>
        <end position="1425"/>
    </location>
</feature>
<reference evidence="19 20" key="1">
    <citation type="submission" date="2015-05" db="EMBL/GenBank/DDBJ databases">
        <authorList>
            <person name="Wang D.B."/>
            <person name="Wang M."/>
        </authorList>
    </citation>
    <scope>NUCLEOTIDE SEQUENCE [LARGE SCALE GENOMIC DNA]</scope>
    <source>
        <strain evidence="19">VL1</strain>
    </source>
</reference>
<dbReference type="GO" id="GO:0051016">
    <property type="term" value="P:barbed-end actin filament capping"/>
    <property type="evidence" value="ECO:0007669"/>
    <property type="project" value="InterPro"/>
</dbReference>
<comment type="similarity">
    <text evidence="3">Belongs to the F-actin-capping protein alpha subunit family.</text>
</comment>
<evidence type="ECO:0000313" key="20">
    <source>
        <dbReference type="Proteomes" id="UP000044602"/>
    </source>
</evidence>
<keyword evidence="12 17" id="KW-0472">Membrane</keyword>
<dbReference type="SUPFAM" id="SSF52922">
    <property type="entry name" value="TK C-terminal domain-like"/>
    <property type="match status" value="1"/>
</dbReference>
<dbReference type="Pfam" id="PF00106">
    <property type="entry name" value="adh_short"/>
    <property type="match status" value="1"/>
</dbReference>
<keyword evidence="17" id="KW-1133">Transmembrane helix</keyword>
<dbReference type="GO" id="GO:0006091">
    <property type="term" value="P:generation of precursor metabolites and energy"/>
    <property type="evidence" value="ECO:0007669"/>
    <property type="project" value="UniProtKB-ARBA"/>
</dbReference>
<evidence type="ECO:0000256" key="7">
    <source>
        <dbReference type="ARBA" id="ARBA00022617"/>
    </source>
</evidence>
<evidence type="ECO:0000256" key="17">
    <source>
        <dbReference type="SAM" id="Phobius"/>
    </source>
</evidence>
<comment type="catalytic activity">
    <reaction evidence="15">
        <text>N(6)-[(R)-lipoyl]-L-lysyl-[protein] + 3-methyl-2-oxobutanoate + H(+) = N(6)-[(R)-S(8)-2-methylpropanoyldihydrolipoyl]-L-lysyl-[protein] + CO2</text>
        <dbReference type="Rhea" id="RHEA:13457"/>
        <dbReference type="Rhea" id="RHEA-COMP:10474"/>
        <dbReference type="Rhea" id="RHEA-COMP:10497"/>
        <dbReference type="ChEBI" id="CHEBI:11851"/>
        <dbReference type="ChEBI" id="CHEBI:15378"/>
        <dbReference type="ChEBI" id="CHEBI:16526"/>
        <dbReference type="ChEBI" id="CHEBI:83099"/>
        <dbReference type="ChEBI" id="CHEBI:83142"/>
        <dbReference type="EC" id="1.2.4.4"/>
    </reaction>
    <physiologicalReaction direction="left-to-right" evidence="15">
        <dbReference type="Rhea" id="RHEA:13458"/>
    </physiologicalReaction>
</comment>
<dbReference type="SUPFAM" id="SSF52518">
    <property type="entry name" value="Thiamin diphosphate-binding fold (THDP-binding)"/>
    <property type="match status" value="1"/>
</dbReference>
<dbReference type="InterPro" id="IPR036291">
    <property type="entry name" value="NAD(P)-bd_dom_sf"/>
</dbReference>
<proteinExistence type="inferred from homology"/>
<dbReference type="InterPro" id="IPR029061">
    <property type="entry name" value="THDP-binding"/>
</dbReference>
<dbReference type="Pfam" id="PF02780">
    <property type="entry name" value="Transketolase_C"/>
    <property type="match status" value="1"/>
</dbReference>
<evidence type="ECO:0000256" key="11">
    <source>
        <dbReference type="ARBA" id="ARBA00023004"/>
    </source>
</evidence>
<dbReference type="SMART" id="SM00861">
    <property type="entry name" value="Transket_pyr"/>
    <property type="match status" value="1"/>
</dbReference>
<dbReference type="STRING" id="100787.A0A0G4LEX1"/>
<dbReference type="GO" id="GO:0003863">
    <property type="term" value="F:branched-chain 2-oxo acid dehydrogenase activity"/>
    <property type="evidence" value="ECO:0007669"/>
    <property type="project" value="UniProtKB-EC"/>
</dbReference>
<evidence type="ECO:0000256" key="6">
    <source>
        <dbReference type="ARBA" id="ARBA00022467"/>
    </source>
</evidence>
<name>A0A0G4LEX1_VERLO</name>
<evidence type="ECO:0000256" key="12">
    <source>
        <dbReference type="ARBA" id="ARBA00023136"/>
    </source>
</evidence>
<evidence type="ECO:0000313" key="19">
    <source>
        <dbReference type="EMBL" id="CRK20235.1"/>
    </source>
</evidence>
<protein>
    <recommendedName>
        <fullName evidence="5">F-actin-capping protein subunit alpha</fullName>
        <ecNumber evidence="4">1.2.4.4</ecNumber>
    </recommendedName>
</protein>
<dbReference type="InterPro" id="IPR018506">
    <property type="entry name" value="Cyt_B5_heme-BS"/>
</dbReference>
<dbReference type="InterPro" id="IPR017865">
    <property type="entry name" value="F-actin_cap_asu_CS"/>
</dbReference>
<keyword evidence="11" id="KW-0408">Iron</keyword>
<dbReference type="FunFam" id="3.40.50.920:FF:000001">
    <property type="entry name" value="Pyruvate dehydrogenase E1 beta subunit"/>
    <property type="match status" value="1"/>
</dbReference>
<evidence type="ECO:0000256" key="4">
    <source>
        <dbReference type="ARBA" id="ARBA00012277"/>
    </source>
</evidence>
<dbReference type="GO" id="GO:0003779">
    <property type="term" value="F:actin binding"/>
    <property type="evidence" value="ECO:0007669"/>
    <property type="project" value="UniProtKB-KW"/>
</dbReference>
<feature type="region of interest" description="Disordered" evidence="16">
    <location>
        <begin position="1303"/>
        <end position="1322"/>
    </location>
</feature>
<evidence type="ECO:0000256" key="13">
    <source>
        <dbReference type="ARBA" id="ARBA00023203"/>
    </source>
</evidence>
<comment type="cofactor">
    <cofactor evidence="1">
        <name>thiamine diphosphate</name>
        <dbReference type="ChEBI" id="CHEBI:58937"/>
    </cofactor>
</comment>
<dbReference type="GO" id="GO:0007584">
    <property type="term" value="P:response to nutrient"/>
    <property type="evidence" value="ECO:0007669"/>
    <property type="project" value="TreeGrafter"/>
</dbReference>
<evidence type="ECO:0000256" key="15">
    <source>
        <dbReference type="ARBA" id="ARBA00051764"/>
    </source>
</evidence>
<evidence type="ECO:0000256" key="1">
    <source>
        <dbReference type="ARBA" id="ARBA00001964"/>
    </source>
</evidence>
<dbReference type="EC" id="1.2.4.4" evidence="4"/>
<comment type="function">
    <text evidence="14">F-actin-capping proteins bind in a Ca(2+)-independent manner to the fast growing ends of actin filaments (barbed end) thereby blocking the exchange of subunits at these ends. Unlike other capping proteins (such as gelsolin and severin), these proteins do not sever actin filaments.</text>
</comment>
<dbReference type="FunFam" id="3.90.1150.210:FF:000003">
    <property type="entry name" value="F-actin-capping protein subunit alpha"/>
    <property type="match status" value="1"/>
</dbReference>
<dbReference type="PROSITE" id="PS00748">
    <property type="entry name" value="F_ACTIN_CAPPING_A_1"/>
    <property type="match status" value="1"/>
</dbReference>
<dbReference type="InterPro" id="IPR001199">
    <property type="entry name" value="Cyt_B5-like_heme/steroid-bd"/>
</dbReference>
<dbReference type="Pfam" id="PF01267">
    <property type="entry name" value="F-actin_cap_A"/>
    <property type="match status" value="1"/>
</dbReference>
<keyword evidence="20" id="KW-1185">Reference proteome</keyword>
<evidence type="ECO:0000256" key="10">
    <source>
        <dbReference type="ARBA" id="ARBA00023002"/>
    </source>
</evidence>
<dbReference type="PRINTS" id="PR00191">
    <property type="entry name" value="FACTINCAPA"/>
</dbReference>
<dbReference type="GO" id="GO:0016020">
    <property type="term" value="C:membrane"/>
    <property type="evidence" value="ECO:0007669"/>
    <property type="project" value="UniProtKB-SubCell"/>
</dbReference>
<feature type="compositionally biased region" description="Low complexity" evidence="16">
    <location>
        <begin position="1409"/>
        <end position="1425"/>
    </location>
</feature>
<dbReference type="PROSITE" id="PS00749">
    <property type="entry name" value="F_ACTIN_CAPPING_A_2"/>
    <property type="match status" value="1"/>
</dbReference>
<dbReference type="InterPro" id="IPR036400">
    <property type="entry name" value="Cyt_B5-like_heme/steroid_sf"/>
</dbReference>
<organism evidence="19 20">
    <name type="scientific">Verticillium longisporum</name>
    <name type="common">Verticillium dahliae var. longisporum</name>
    <dbReference type="NCBI Taxonomy" id="100787"/>
    <lineage>
        <taxon>Eukaryota</taxon>
        <taxon>Fungi</taxon>
        <taxon>Dikarya</taxon>
        <taxon>Ascomycota</taxon>
        <taxon>Pezizomycotina</taxon>
        <taxon>Sordariomycetes</taxon>
        <taxon>Hypocreomycetidae</taxon>
        <taxon>Glomerellales</taxon>
        <taxon>Plectosphaerellaceae</taxon>
        <taxon>Verticillium</taxon>
    </lineage>
</organism>